<evidence type="ECO:0000259" key="2">
    <source>
        <dbReference type="PROSITE" id="PS50110"/>
    </source>
</evidence>
<dbReference type="AlphaFoldDB" id="A0A418YID8"/>
<accession>A0A418YID8</accession>
<dbReference type="GO" id="GO:0000160">
    <property type="term" value="P:phosphorelay signal transduction system"/>
    <property type="evidence" value="ECO:0007669"/>
    <property type="project" value="InterPro"/>
</dbReference>
<gene>
    <name evidence="3" type="ORF">D0Z70_23830</name>
</gene>
<dbReference type="InterPro" id="IPR011006">
    <property type="entry name" value="CheY-like_superfamily"/>
</dbReference>
<name>A0A418YID8_9SPHN</name>
<dbReference type="InterPro" id="IPR001789">
    <property type="entry name" value="Sig_transdc_resp-reg_receiver"/>
</dbReference>
<dbReference type="Gene3D" id="3.40.50.2300">
    <property type="match status" value="1"/>
</dbReference>
<dbReference type="PROSITE" id="PS50110">
    <property type="entry name" value="RESPONSE_REGULATORY"/>
    <property type="match status" value="1"/>
</dbReference>
<evidence type="ECO:0000313" key="4">
    <source>
        <dbReference type="Proteomes" id="UP000283469"/>
    </source>
</evidence>
<protein>
    <recommendedName>
        <fullName evidence="2">Response regulatory domain-containing protein</fullName>
    </recommendedName>
</protein>
<keyword evidence="4" id="KW-1185">Reference proteome</keyword>
<organism evidence="3 4">
    <name type="scientific">Sphingobium terrigena</name>
    <dbReference type="NCBI Taxonomy" id="2304063"/>
    <lineage>
        <taxon>Bacteria</taxon>
        <taxon>Pseudomonadati</taxon>
        <taxon>Pseudomonadota</taxon>
        <taxon>Alphaproteobacteria</taxon>
        <taxon>Sphingomonadales</taxon>
        <taxon>Sphingomonadaceae</taxon>
        <taxon>Sphingobium</taxon>
    </lineage>
</organism>
<proteinExistence type="predicted"/>
<reference evidence="3 4" key="1">
    <citation type="submission" date="2018-08" db="EMBL/GenBank/DDBJ databases">
        <title>Sphingobium sp. EO9.</title>
        <authorList>
            <person name="Park Y."/>
            <person name="Kim K.H."/>
            <person name="Jeon C.O."/>
        </authorList>
    </citation>
    <scope>NUCLEOTIDE SEQUENCE [LARGE SCALE GENOMIC DNA]</scope>
    <source>
        <strain evidence="3 4">EO9</strain>
    </source>
</reference>
<feature type="modified residue" description="4-aspartylphosphate" evidence="1">
    <location>
        <position position="54"/>
    </location>
</feature>
<sequence>MARSILLVEDDPNVAALISDMLEGADYVVDGPYATLSDGMEALARSMPAAAVLDIRLRCGDIDLLADDLDLYDIPYLFCSGAFDHPAVRRHPNALLVPKPALGRSLISTLQSMLH</sequence>
<evidence type="ECO:0000256" key="1">
    <source>
        <dbReference type="PROSITE-ProRule" id="PRU00169"/>
    </source>
</evidence>
<keyword evidence="1" id="KW-0597">Phosphoprotein</keyword>
<comment type="caution">
    <text evidence="3">The sequence shown here is derived from an EMBL/GenBank/DDBJ whole genome shotgun (WGS) entry which is preliminary data.</text>
</comment>
<dbReference type="EMBL" id="QVRA01000054">
    <property type="protein sequence ID" value="RJG50387.1"/>
    <property type="molecule type" value="Genomic_DNA"/>
</dbReference>
<dbReference type="Proteomes" id="UP000283469">
    <property type="component" value="Unassembled WGS sequence"/>
</dbReference>
<evidence type="ECO:0000313" key="3">
    <source>
        <dbReference type="EMBL" id="RJG50387.1"/>
    </source>
</evidence>
<feature type="domain" description="Response regulatory" evidence="2">
    <location>
        <begin position="4"/>
        <end position="114"/>
    </location>
</feature>
<dbReference type="RefSeq" id="WP_119750672.1">
    <property type="nucleotide sequence ID" value="NZ_QVRA01000054.1"/>
</dbReference>
<dbReference type="OrthoDB" id="7473224at2"/>
<dbReference type="SUPFAM" id="SSF52172">
    <property type="entry name" value="CheY-like"/>
    <property type="match status" value="1"/>
</dbReference>